<gene>
    <name evidence="2" type="ORF">Gorai_000170</name>
</gene>
<evidence type="ECO:0000313" key="2">
    <source>
        <dbReference type="EMBL" id="MBA0587033.1"/>
    </source>
</evidence>
<feature type="transmembrane region" description="Helical" evidence="1">
    <location>
        <begin position="7"/>
        <end position="25"/>
    </location>
</feature>
<evidence type="ECO:0000256" key="1">
    <source>
        <dbReference type="SAM" id="Phobius"/>
    </source>
</evidence>
<proteinExistence type="predicted"/>
<accession>A0A7J8PD11</accession>
<dbReference type="AlphaFoldDB" id="A0A7J8PD11"/>
<comment type="caution">
    <text evidence="2">The sequence shown here is derived from an EMBL/GenBank/DDBJ whole genome shotgun (WGS) entry which is preliminary data.</text>
</comment>
<evidence type="ECO:0000313" key="3">
    <source>
        <dbReference type="Proteomes" id="UP000593578"/>
    </source>
</evidence>
<dbReference type="Proteomes" id="UP000593578">
    <property type="component" value="Unassembled WGS sequence"/>
</dbReference>
<name>A0A7J8PD11_GOSRA</name>
<protein>
    <submittedName>
        <fullName evidence="2">Uncharacterized protein</fullName>
    </submittedName>
</protein>
<dbReference type="EMBL" id="JABEZZ010000006">
    <property type="protein sequence ID" value="MBA0587033.1"/>
    <property type="molecule type" value="Genomic_DNA"/>
</dbReference>
<reference evidence="2 3" key="1">
    <citation type="journal article" date="2019" name="Genome Biol. Evol.">
        <title>Insights into the evolution of the New World diploid cottons (Gossypium, subgenus Houzingenia) based on genome sequencing.</title>
        <authorList>
            <person name="Grover C.E."/>
            <person name="Arick M.A. 2nd"/>
            <person name="Thrash A."/>
            <person name="Conover J.L."/>
            <person name="Sanders W.S."/>
            <person name="Peterson D.G."/>
            <person name="Frelichowski J.E."/>
            <person name="Scheffler J.A."/>
            <person name="Scheffler B.E."/>
            <person name="Wendel J.F."/>
        </authorList>
    </citation>
    <scope>NUCLEOTIDE SEQUENCE [LARGE SCALE GENOMIC DNA]</scope>
    <source>
        <strain evidence="2">8</strain>
        <tissue evidence="2">Leaf</tissue>
    </source>
</reference>
<keyword evidence="1" id="KW-1133">Transmembrane helix</keyword>
<keyword evidence="1" id="KW-0812">Transmembrane</keyword>
<organism evidence="2 3">
    <name type="scientific">Gossypium raimondii</name>
    <name type="common">Peruvian cotton</name>
    <name type="synonym">Gossypium klotzschianum subsp. raimondii</name>
    <dbReference type="NCBI Taxonomy" id="29730"/>
    <lineage>
        <taxon>Eukaryota</taxon>
        <taxon>Viridiplantae</taxon>
        <taxon>Streptophyta</taxon>
        <taxon>Embryophyta</taxon>
        <taxon>Tracheophyta</taxon>
        <taxon>Spermatophyta</taxon>
        <taxon>Magnoliopsida</taxon>
        <taxon>eudicotyledons</taxon>
        <taxon>Gunneridae</taxon>
        <taxon>Pentapetalae</taxon>
        <taxon>rosids</taxon>
        <taxon>malvids</taxon>
        <taxon>Malvales</taxon>
        <taxon>Malvaceae</taxon>
        <taxon>Malvoideae</taxon>
        <taxon>Gossypium</taxon>
    </lineage>
</organism>
<sequence>MKPSHVVLFYVLNAFMVAIGLTLGTNSTELVTTSSLEMEAEVLLHTGGWH</sequence>
<keyword evidence="1" id="KW-0472">Membrane</keyword>